<evidence type="ECO:0000313" key="2">
    <source>
        <dbReference type="EMBL" id="PIR43430.1"/>
    </source>
</evidence>
<proteinExistence type="predicted"/>
<evidence type="ECO:0000259" key="1">
    <source>
        <dbReference type="PROSITE" id="PS50164"/>
    </source>
</evidence>
<name>A0A2H0RAF2_UNCKA</name>
<dbReference type="EMBL" id="PCXU01000024">
    <property type="protein sequence ID" value="PIR43430.1"/>
    <property type="molecule type" value="Genomic_DNA"/>
</dbReference>
<dbReference type="Gene3D" id="3.40.1440.10">
    <property type="entry name" value="GIY-YIG endonuclease"/>
    <property type="match status" value="1"/>
</dbReference>
<gene>
    <name evidence="2" type="ORF">COV24_02720</name>
</gene>
<organism evidence="2 3">
    <name type="scientific">candidate division WWE3 bacterium CG10_big_fil_rev_8_21_14_0_10_32_10</name>
    <dbReference type="NCBI Taxonomy" id="1975090"/>
    <lineage>
        <taxon>Bacteria</taxon>
        <taxon>Katanobacteria</taxon>
    </lineage>
</organism>
<protein>
    <recommendedName>
        <fullName evidence="1">GIY-YIG domain-containing protein</fullName>
    </recommendedName>
</protein>
<reference evidence="2 3" key="1">
    <citation type="submission" date="2017-09" db="EMBL/GenBank/DDBJ databases">
        <title>Depth-based differentiation of microbial function through sediment-hosted aquifers and enrichment of novel symbionts in the deep terrestrial subsurface.</title>
        <authorList>
            <person name="Probst A.J."/>
            <person name="Ladd B."/>
            <person name="Jarett J.K."/>
            <person name="Geller-Mcgrath D.E."/>
            <person name="Sieber C.M."/>
            <person name="Emerson J.B."/>
            <person name="Anantharaman K."/>
            <person name="Thomas B.C."/>
            <person name="Malmstrom R."/>
            <person name="Stieglmeier M."/>
            <person name="Klingl A."/>
            <person name="Woyke T."/>
            <person name="Ryan C.M."/>
            <person name="Banfield J.F."/>
        </authorList>
    </citation>
    <scope>NUCLEOTIDE SEQUENCE [LARGE SCALE GENOMIC DNA]</scope>
    <source>
        <strain evidence="2">CG10_big_fil_rev_8_21_14_0_10_32_10</strain>
    </source>
</reference>
<comment type="caution">
    <text evidence="2">The sequence shown here is derived from an EMBL/GenBank/DDBJ whole genome shotgun (WGS) entry which is preliminary data.</text>
</comment>
<dbReference type="InterPro" id="IPR000305">
    <property type="entry name" value="GIY-YIG_endonuc"/>
</dbReference>
<dbReference type="Proteomes" id="UP000230214">
    <property type="component" value="Unassembled WGS sequence"/>
</dbReference>
<dbReference type="PROSITE" id="PS50164">
    <property type="entry name" value="GIY_YIG"/>
    <property type="match status" value="1"/>
</dbReference>
<accession>A0A2H0RAF2</accession>
<sequence>MSKKYYVYIIQCKTTGNFYTGISDNYIRRIAEHGTFKKGNVKSIRKS</sequence>
<dbReference type="AlphaFoldDB" id="A0A2H0RAF2"/>
<dbReference type="InterPro" id="IPR035901">
    <property type="entry name" value="GIY-YIG_endonuc_sf"/>
</dbReference>
<feature type="domain" description="GIY-YIG" evidence="1">
    <location>
        <begin position="3"/>
        <end position="47"/>
    </location>
</feature>
<evidence type="ECO:0000313" key="3">
    <source>
        <dbReference type="Proteomes" id="UP000230214"/>
    </source>
</evidence>
<dbReference type="SUPFAM" id="SSF82771">
    <property type="entry name" value="GIY-YIG endonuclease"/>
    <property type="match status" value="1"/>
</dbReference>
<dbReference type="Pfam" id="PF01541">
    <property type="entry name" value="GIY-YIG"/>
    <property type="match status" value="1"/>
</dbReference>